<dbReference type="Gene3D" id="1.10.443.10">
    <property type="entry name" value="Intergrase catalytic core"/>
    <property type="match status" value="1"/>
</dbReference>
<dbReference type="PROSITE" id="PS51898">
    <property type="entry name" value="TYR_RECOMBINASE"/>
    <property type="match status" value="1"/>
</dbReference>
<comment type="caution">
    <text evidence="4">The sequence shown here is derived from an EMBL/GenBank/DDBJ whole genome shotgun (WGS) entry which is preliminary data.</text>
</comment>
<gene>
    <name evidence="4" type="ORF">C8D92_101398</name>
</gene>
<dbReference type="OrthoDB" id="9795573at2"/>
<dbReference type="InterPro" id="IPR002104">
    <property type="entry name" value="Integrase_catalytic"/>
</dbReference>
<evidence type="ECO:0000313" key="4">
    <source>
        <dbReference type="EMBL" id="PVY79189.1"/>
    </source>
</evidence>
<evidence type="ECO:0000256" key="2">
    <source>
        <dbReference type="ARBA" id="ARBA00023172"/>
    </source>
</evidence>
<dbReference type="PANTHER" id="PTHR30349:SF64">
    <property type="entry name" value="PROPHAGE INTEGRASE INTD-RELATED"/>
    <property type="match status" value="1"/>
</dbReference>
<dbReference type="GO" id="GO:0015074">
    <property type="term" value="P:DNA integration"/>
    <property type="evidence" value="ECO:0007669"/>
    <property type="project" value="UniProtKB-KW"/>
</dbReference>
<dbReference type="Pfam" id="PF00589">
    <property type="entry name" value="Phage_integrase"/>
    <property type="match status" value="1"/>
</dbReference>
<accession>A0A2U1D1D5</accession>
<dbReference type="EMBL" id="QEKQ01000001">
    <property type="protein sequence ID" value="PVY79189.1"/>
    <property type="molecule type" value="Genomic_DNA"/>
</dbReference>
<dbReference type="GO" id="GO:0003677">
    <property type="term" value="F:DNA binding"/>
    <property type="evidence" value="ECO:0007669"/>
    <property type="project" value="InterPro"/>
</dbReference>
<name>A0A2U1D1D5_9GAMM</name>
<dbReference type="CDD" id="cd00796">
    <property type="entry name" value="INT_Rci_Hp1_C"/>
    <property type="match status" value="1"/>
</dbReference>
<keyword evidence="2" id="KW-0233">DNA recombination</keyword>
<keyword evidence="1" id="KW-0229">DNA integration</keyword>
<organism evidence="4 5">
    <name type="scientific">Tamilnaduibacter salinus</name>
    <dbReference type="NCBI Taxonomy" id="1484056"/>
    <lineage>
        <taxon>Bacteria</taxon>
        <taxon>Pseudomonadati</taxon>
        <taxon>Pseudomonadota</taxon>
        <taxon>Gammaproteobacteria</taxon>
        <taxon>Pseudomonadales</taxon>
        <taxon>Marinobacteraceae</taxon>
        <taxon>Tamilnaduibacter</taxon>
    </lineage>
</organism>
<sequence length="361" mass="41396">MSVRKENGRYVAQVHSRRLPRVRKKLPPGTTKEEAERVEAWIKLQLRAGVDRRVLDFSANADKELPHSKGFTVQEAYDRAIRTVWSRTKASTSYFGPVGSKTVEKFGPGVIMANVKTHHVADFVNICLEDGDAPSTVNHRLSILRKLWELAESHWGVEDVLPIDFSRFRVKNARRDRIREVSKDEEQAIYALLADSQRQAASGMLEAVYVAIYTGLRQGELLALKPEDVSTANQRIHVRRSSRTTDSTKTYADRFVPIRGRVKEIIDSRAKRHERWIFPELDKWTVLRLWRVVRKGMGLEHDKDFVFHALRHTCATRLLRSGADIRYVQKWLGHADIGTTQIYTHVASTDLDDVADRFMAG</sequence>
<dbReference type="GO" id="GO:0006310">
    <property type="term" value="P:DNA recombination"/>
    <property type="evidence" value="ECO:0007669"/>
    <property type="project" value="UniProtKB-KW"/>
</dbReference>
<dbReference type="InterPro" id="IPR050090">
    <property type="entry name" value="Tyrosine_recombinase_XerCD"/>
</dbReference>
<protein>
    <submittedName>
        <fullName evidence="4">Site-specific recombinase XerD</fullName>
    </submittedName>
</protein>
<dbReference type="PANTHER" id="PTHR30349">
    <property type="entry name" value="PHAGE INTEGRASE-RELATED"/>
    <property type="match status" value="1"/>
</dbReference>
<dbReference type="RefSeq" id="WP_116918281.1">
    <property type="nucleotide sequence ID" value="NZ_QEKQ01000001.1"/>
</dbReference>
<dbReference type="Proteomes" id="UP000245887">
    <property type="component" value="Unassembled WGS sequence"/>
</dbReference>
<dbReference type="InterPro" id="IPR011010">
    <property type="entry name" value="DNA_brk_join_enz"/>
</dbReference>
<dbReference type="AlphaFoldDB" id="A0A2U1D1D5"/>
<proteinExistence type="predicted"/>
<dbReference type="InterPro" id="IPR013762">
    <property type="entry name" value="Integrase-like_cat_sf"/>
</dbReference>
<feature type="domain" description="Tyr recombinase" evidence="3">
    <location>
        <begin position="176"/>
        <end position="356"/>
    </location>
</feature>
<reference evidence="4 5" key="1">
    <citation type="submission" date="2018-04" db="EMBL/GenBank/DDBJ databases">
        <title>Genomic Encyclopedia of Type Strains, Phase IV (KMG-IV): sequencing the most valuable type-strain genomes for metagenomic binning, comparative biology and taxonomic classification.</title>
        <authorList>
            <person name="Goeker M."/>
        </authorList>
    </citation>
    <scope>NUCLEOTIDE SEQUENCE [LARGE SCALE GENOMIC DNA]</scope>
    <source>
        <strain evidence="4 5">DSM 28688</strain>
    </source>
</reference>
<evidence type="ECO:0000256" key="1">
    <source>
        <dbReference type="ARBA" id="ARBA00022908"/>
    </source>
</evidence>
<dbReference type="SUPFAM" id="SSF56349">
    <property type="entry name" value="DNA breaking-rejoining enzymes"/>
    <property type="match status" value="1"/>
</dbReference>
<evidence type="ECO:0000313" key="5">
    <source>
        <dbReference type="Proteomes" id="UP000245887"/>
    </source>
</evidence>
<evidence type="ECO:0000259" key="3">
    <source>
        <dbReference type="PROSITE" id="PS51898"/>
    </source>
</evidence>